<evidence type="ECO:0000256" key="3">
    <source>
        <dbReference type="ARBA" id="ARBA00023125"/>
    </source>
</evidence>
<evidence type="ECO:0000256" key="1">
    <source>
        <dbReference type="ARBA" id="ARBA00009437"/>
    </source>
</evidence>
<comment type="caution">
    <text evidence="6">The sequence shown here is derived from an EMBL/GenBank/DDBJ whole genome shotgun (WGS) entry which is preliminary data.</text>
</comment>
<dbReference type="InterPro" id="IPR036388">
    <property type="entry name" value="WH-like_DNA-bd_sf"/>
</dbReference>
<dbReference type="InterPro" id="IPR005119">
    <property type="entry name" value="LysR_subst-bd"/>
</dbReference>
<dbReference type="EMBL" id="JBHSYS010000002">
    <property type="protein sequence ID" value="MFC6957549.1"/>
    <property type="molecule type" value="Genomic_DNA"/>
</dbReference>
<gene>
    <name evidence="6" type="ORF">ACFQS3_10125</name>
</gene>
<protein>
    <submittedName>
        <fullName evidence="6">LysR family transcriptional regulator</fullName>
    </submittedName>
</protein>
<keyword evidence="2" id="KW-0805">Transcription regulation</keyword>
<evidence type="ECO:0000259" key="5">
    <source>
        <dbReference type="PROSITE" id="PS50931"/>
    </source>
</evidence>
<keyword evidence="3" id="KW-0238">DNA-binding</keyword>
<evidence type="ECO:0000256" key="4">
    <source>
        <dbReference type="ARBA" id="ARBA00023163"/>
    </source>
</evidence>
<evidence type="ECO:0000256" key="2">
    <source>
        <dbReference type="ARBA" id="ARBA00023015"/>
    </source>
</evidence>
<evidence type="ECO:0000313" key="6">
    <source>
        <dbReference type="EMBL" id="MFC6957549.1"/>
    </source>
</evidence>
<dbReference type="PANTHER" id="PTHR30346:SF29">
    <property type="entry name" value="LYSR SUBSTRATE-BINDING"/>
    <property type="match status" value="1"/>
</dbReference>
<keyword evidence="7" id="KW-1185">Reference proteome</keyword>
<dbReference type="Pfam" id="PF00126">
    <property type="entry name" value="HTH_1"/>
    <property type="match status" value="1"/>
</dbReference>
<proteinExistence type="inferred from homology"/>
<dbReference type="SUPFAM" id="SSF46785">
    <property type="entry name" value="Winged helix' DNA-binding domain"/>
    <property type="match status" value="1"/>
</dbReference>
<dbReference type="SUPFAM" id="SSF53850">
    <property type="entry name" value="Periplasmic binding protein-like II"/>
    <property type="match status" value="1"/>
</dbReference>
<dbReference type="PANTHER" id="PTHR30346">
    <property type="entry name" value="TRANSCRIPTIONAL DUAL REGULATOR HCAR-RELATED"/>
    <property type="match status" value="1"/>
</dbReference>
<reference evidence="7" key="1">
    <citation type="journal article" date="2019" name="Int. J. Syst. Evol. Microbiol.">
        <title>The Global Catalogue of Microorganisms (GCM) 10K type strain sequencing project: providing services to taxonomists for standard genome sequencing and annotation.</title>
        <authorList>
            <consortium name="The Broad Institute Genomics Platform"/>
            <consortium name="The Broad Institute Genome Sequencing Center for Infectious Disease"/>
            <person name="Wu L."/>
            <person name="Ma J."/>
        </authorList>
    </citation>
    <scope>NUCLEOTIDE SEQUENCE [LARGE SCALE GENOMIC DNA]</scope>
    <source>
        <strain evidence="7">KACC 12634</strain>
    </source>
</reference>
<name>A0ABW2D5X4_9ACTN</name>
<organism evidence="6 7">
    <name type="scientific">Glycomyces mayteni</name>
    <dbReference type="NCBI Taxonomy" id="543887"/>
    <lineage>
        <taxon>Bacteria</taxon>
        <taxon>Bacillati</taxon>
        <taxon>Actinomycetota</taxon>
        <taxon>Actinomycetes</taxon>
        <taxon>Glycomycetales</taxon>
        <taxon>Glycomycetaceae</taxon>
        <taxon>Glycomyces</taxon>
    </lineage>
</organism>
<sequence length="290" mass="31273">MSDLSPNELRVLVAVAREQSFTRAGASLGMTQSAVSHAVRSSERKLGAVLFERGRQGARVTEAGIRASRQARHILRLLDSMGAETRGATERTVTGTVRIAAFRSAAAGLLPEVLDRLTARHPGLHPQVNIVRDVGRGSAGEVLDANADLGITTVPPTSTVPNGLIFNRLYEERYLLAAPAGAVDPRRLPLLDWSENCSSYTRQWWTEQDWLPERRIMVEDDSVVLSMVAAGIGMAVMPHLALATPPEGVSVTDLGSTAPTRHLGYVTTPALAQTLPVQALIRELRAAHAR</sequence>
<accession>A0ABW2D5X4</accession>
<comment type="similarity">
    <text evidence="1">Belongs to the LysR transcriptional regulatory family.</text>
</comment>
<dbReference type="PRINTS" id="PR00039">
    <property type="entry name" value="HTHLYSR"/>
</dbReference>
<dbReference type="Gene3D" id="3.40.190.10">
    <property type="entry name" value="Periplasmic binding protein-like II"/>
    <property type="match status" value="2"/>
</dbReference>
<dbReference type="CDD" id="cd05466">
    <property type="entry name" value="PBP2_LTTR_substrate"/>
    <property type="match status" value="1"/>
</dbReference>
<dbReference type="RefSeq" id="WP_382349322.1">
    <property type="nucleotide sequence ID" value="NZ_JBHMBP010000002.1"/>
</dbReference>
<feature type="domain" description="HTH lysR-type" evidence="5">
    <location>
        <begin position="4"/>
        <end position="61"/>
    </location>
</feature>
<dbReference type="Pfam" id="PF03466">
    <property type="entry name" value="LysR_substrate"/>
    <property type="match status" value="1"/>
</dbReference>
<evidence type="ECO:0000313" key="7">
    <source>
        <dbReference type="Proteomes" id="UP001596470"/>
    </source>
</evidence>
<dbReference type="Gene3D" id="1.10.10.10">
    <property type="entry name" value="Winged helix-like DNA-binding domain superfamily/Winged helix DNA-binding domain"/>
    <property type="match status" value="1"/>
</dbReference>
<dbReference type="InterPro" id="IPR000847">
    <property type="entry name" value="LysR_HTH_N"/>
</dbReference>
<dbReference type="InterPro" id="IPR036390">
    <property type="entry name" value="WH_DNA-bd_sf"/>
</dbReference>
<keyword evidence="4" id="KW-0804">Transcription</keyword>
<dbReference type="PROSITE" id="PS50931">
    <property type="entry name" value="HTH_LYSR"/>
    <property type="match status" value="1"/>
</dbReference>
<dbReference type="Proteomes" id="UP001596470">
    <property type="component" value="Unassembled WGS sequence"/>
</dbReference>